<name>A0AA35VNJ7_LACSI</name>
<dbReference type="GO" id="GO:0020037">
    <property type="term" value="F:heme binding"/>
    <property type="evidence" value="ECO:0007669"/>
    <property type="project" value="InterPro"/>
</dbReference>
<sequence length="98" mass="11081">MLMHHDRDIWSDDVSEFKPERFSKGVSKVTKGQTSYLPFGGGPRIFVGLNFALLEAKMALVMIPQHFCFDLSPSYLHAPHTIATLQPQFGAHLILRKL</sequence>
<dbReference type="PANTHER" id="PTHR24282:SF254">
    <property type="entry name" value="CYTOCHROME P450 CYP72A219-LIKE"/>
    <property type="match status" value="1"/>
</dbReference>
<evidence type="ECO:0000256" key="4">
    <source>
        <dbReference type="ARBA" id="ARBA00022692"/>
    </source>
</evidence>
<evidence type="ECO:0000256" key="1">
    <source>
        <dbReference type="ARBA" id="ARBA00004370"/>
    </source>
</evidence>
<keyword evidence="8" id="KW-0408">Iron</keyword>
<evidence type="ECO:0000256" key="2">
    <source>
        <dbReference type="ARBA" id="ARBA00010617"/>
    </source>
</evidence>
<dbReference type="InterPro" id="IPR036396">
    <property type="entry name" value="Cyt_P450_sf"/>
</dbReference>
<accession>A0AA35VNJ7</accession>
<dbReference type="PANTHER" id="PTHR24282">
    <property type="entry name" value="CYTOCHROME P450 FAMILY MEMBER"/>
    <property type="match status" value="1"/>
</dbReference>
<keyword evidence="4" id="KW-0812">Transmembrane</keyword>
<keyword evidence="9" id="KW-0503">Monooxygenase</keyword>
<evidence type="ECO:0000256" key="9">
    <source>
        <dbReference type="ARBA" id="ARBA00023033"/>
    </source>
</evidence>
<dbReference type="GO" id="GO:0004497">
    <property type="term" value="F:monooxygenase activity"/>
    <property type="evidence" value="ECO:0007669"/>
    <property type="project" value="UniProtKB-KW"/>
</dbReference>
<gene>
    <name evidence="11" type="ORF">LSALG_LOCUS3991</name>
</gene>
<dbReference type="GO" id="GO:0016020">
    <property type="term" value="C:membrane"/>
    <property type="evidence" value="ECO:0007669"/>
    <property type="project" value="UniProtKB-SubCell"/>
</dbReference>
<comment type="similarity">
    <text evidence="2">Belongs to the cytochrome P450 family.</text>
</comment>
<keyword evidence="6" id="KW-1133">Transmembrane helix</keyword>
<reference evidence="11" key="1">
    <citation type="submission" date="2023-04" db="EMBL/GenBank/DDBJ databases">
        <authorList>
            <person name="Vijverberg K."/>
            <person name="Xiong W."/>
            <person name="Schranz E."/>
        </authorList>
    </citation>
    <scope>NUCLEOTIDE SEQUENCE</scope>
</reference>
<proteinExistence type="inferred from homology"/>
<dbReference type="InterPro" id="IPR001128">
    <property type="entry name" value="Cyt_P450"/>
</dbReference>
<dbReference type="AlphaFoldDB" id="A0AA35VNJ7"/>
<keyword evidence="5" id="KW-0479">Metal-binding</keyword>
<evidence type="ECO:0000256" key="7">
    <source>
        <dbReference type="ARBA" id="ARBA00023002"/>
    </source>
</evidence>
<organism evidence="11 12">
    <name type="scientific">Lactuca saligna</name>
    <name type="common">Willowleaf lettuce</name>
    <dbReference type="NCBI Taxonomy" id="75948"/>
    <lineage>
        <taxon>Eukaryota</taxon>
        <taxon>Viridiplantae</taxon>
        <taxon>Streptophyta</taxon>
        <taxon>Embryophyta</taxon>
        <taxon>Tracheophyta</taxon>
        <taxon>Spermatophyta</taxon>
        <taxon>Magnoliopsida</taxon>
        <taxon>eudicotyledons</taxon>
        <taxon>Gunneridae</taxon>
        <taxon>Pentapetalae</taxon>
        <taxon>asterids</taxon>
        <taxon>campanulids</taxon>
        <taxon>Asterales</taxon>
        <taxon>Asteraceae</taxon>
        <taxon>Cichorioideae</taxon>
        <taxon>Cichorieae</taxon>
        <taxon>Lactucinae</taxon>
        <taxon>Lactuca</taxon>
    </lineage>
</organism>
<evidence type="ECO:0000256" key="6">
    <source>
        <dbReference type="ARBA" id="ARBA00022989"/>
    </source>
</evidence>
<keyword evidence="12" id="KW-1185">Reference proteome</keyword>
<dbReference type="EMBL" id="OX465086">
    <property type="protein sequence ID" value="CAI9263293.1"/>
    <property type="molecule type" value="Genomic_DNA"/>
</dbReference>
<evidence type="ECO:0000256" key="8">
    <source>
        <dbReference type="ARBA" id="ARBA00023004"/>
    </source>
</evidence>
<comment type="subcellular location">
    <subcellularLocation>
        <location evidence="1">Membrane</location>
    </subcellularLocation>
</comment>
<keyword evidence="10" id="KW-0472">Membrane</keyword>
<dbReference type="SUPFAM" id="SSF48264">
    <property type="entry name" value="Cytochrome P450"/>
    <property type="match status" value="1"/>
</dbReference>
<evidence type="ECO:0000256" key="3">
    <source>
        <dbReference type="ARBA" id="ARBA00022617"/>
    </source>
</evidence>
<dbReference type="Pfam" id="PF00067">
    <property type="entry name" value="p450"/>
    <property type="match status" value="1"/>
</dbReference>
<dbReference type="GO" id="GO:0005506">
    <property type="term" value="F:iron ion binding"/>
    <property type="evidence" value="ECO:0007669"/>
    <property type="project" value="InterPro"/>
</dbReference>
<dbReference type="GO" id="GO:0016705">
    <property type="term" value="F:oxidoreductase activity, acting on paired donors, with incorporation or reduction of molecular oxygen"/>
    <property type="evidence" value="ECO:0007669"/>
    <property type="project" value="InterPro"/>
</dbReference>
<dbReference type="InterPro" id="IPR050665">
    <property type="entry name" value="Cytochrome_P450_Monooxygen"/>
</dbReference>
<keyword evidence="3" id="KW-0349">Heme</keyword>
<protein>
    <submittedName>
        <fullName evidence="11">Uncharacterized protein</fullName>
    </submittedName>
</protein>
<dbReference type="Gene3D" id="1.10.630.10">
    <property type="entry name" value="Cytochrome P450"/>
    <property type="match status" value="1"/>
</dbReference>
<dbReference type="Proteomes" id="UP001177003">
    <property type="component" value="Chromosome 0"/>
</dbReference>
<evidence type="ECO:0000313" key="12">
    <source>
        <dbReference type="Proteomes" id="UP001177003"/>
    </source>
</evidence>
<evidence type="ECO:0000313" key="11">
    <source>
        <dbReference type="EMBL" id="CAI9263293.1"/>
    </source>
</evidence>
<evidence type="ECO:0000256" key="10">
    <source>
        <dbReference type="ARBA" id="ARBA00023136"/>
    </source>
</evidence>
<keyword evidence="7" id="KW-0560">Oxidoreductase</keyword>
<evidence type="ECO:0000256" key="5">
    <source>
        <dbReference type="ARBA" id="ARBA00022723"/>
    </source>
</evidence>